<dbReference type="EMBL" id="CABFJX010000391">
    <property type="protein sequence ID" value="VTT78221.1"/>
    <property type="molecule type" value="Genomic_DNA"/>
</dbReference>
<keyword evidence="2" id="KW-0547">Nucleotide-binding</keyword>
<dbReference type="PROSITE" id="PS51192">
    <property type="entry name" value="HELICASE_ATP_BIND_1"/>
    <property type="match status" value="1"/>
</dbReference>
<dbReference type="GO" id="GO:0000724">
    <property type="term" value="P:double-strand break repair via homologous recombination"/>
    <property type="evidence" value="ECO:0007669"/>
    <property type="project" value="TreeGrafter"/>
</dbReference>
<evidence type="ECO:0000313" key="11">
    <source>
        <dbReference type="Proteomes" id="UP000760494"/>
    </source>
</evidence>
<feature type="region of interest" description="Disordered" evidence="7">
    <location>
        <begin position="423"/>
        <end position="442"/>
    </location>
</feature>
<feature type="non-terminal residue" evidence="10">
    <location>
        <position position="489"/>
    </location>
</feature>
<dbReference type="GO" id="GO:0005694">
    <property type="term" value="C:chromosome"/>
    <property type="evidence" value="ECO:0007669"/>
    <property type="project" value="TreeGrafter"/>
</dbReference>
<comment type="catalytic activity">
    <reaction evidence="4">
        <text>Couples ATP hydrolysis with the unwinding of duplex DNA by translocating in the 3'-5' direction.</text>
        <dbReference type="EC" id="5.6.2.4"/>
    </reaction>
</comment>
<name>A0A9Q9UGN9_FUSFU</name>
<dbReference type="Gene3D" id="3.40.50.300">
    <property type="entry name" value="P-loop containing nucleotide triphosphate hydrolases"/>
    <property type="match status" value="2"/>
</dbReference>
<dbReference type="GO" id="GO:0009378">
    <property type="term" value="F:four-way junction helicase activity"/>
    <property type="evidence" value="ECO:0007669"/>
    <property type="project" value="TreeGrafter"/>
</dbReference>
<feature type="domain" description="Helicase ATP-binding" evidence="8">
    <location>
        <begin position="73"/>
        <end position="233"/>
    </location>
</feature>
<organism evidence="10 11">
    <name type="scientific">Fusarium fujikuroi</name>
    <name type="common">Bakanae and foot rot disease fungus</name>
    <name type="synonym">Gibberella fujikuroi</name>
    <dbReference type="NCBI Taxonomy" id="5127"/>
    <lineage>
        <taxon>Eukaryota</taxon>
        <taxon>Fungi</taxon>
        <taxon>Dikarya</taxon>
        <taxon>Ascomycota</taxon>
        <taxon>Pezizomycotina</taxon>
        <taxon>Sordariomycetes</taxon>
        <taxon>Hypocreomycetidae</taxon>
        <taxon>Hypocreales</taxon>
        <taxon>Nectriaceae</taxon>
        <taxon>Fusarium</taxon>
        <taxon>Fusarium fujikuroi species complex</taxon>
    </lineage>
</organism>
<dbReference type="Pfam" id="PF00270">
    <property type="entry name" value="DEAD"/>
    <property type="match status" value="1"/>
</dbReference>
<evidence type="ECO:0000313" key="10">
    <source>
        <dbReference type="EMBL" id="VTT78221.1"/>
    </source>
</evidence>
<evidence type="ECO:0000256" key="5">
    <source>
        <dbReference type="ARBA" id="ARBA00034808"/>
    </source>
</evidence>
<evidence type="ECO:0000256" key="6">
    <source>
        <dbReference type="SAM" id="Coils"/>
    </source>
</evidence>
<protein>
    <recommendedName>
        <fullName evidence="5">DNA 3'-5' helicase</fullName>
        <ecNumber evidence="5">5.6.2.4</ecNumber>
    </recommendedName>
</protein>
<accession>A0A9Q9UGN9</accession>
<evidence type="ECO:0000256" key="7">
    <source>
        <dbReference type="SAM" id="MobiDB-lite"/>
    </source>
</evidence>
<gene>
    <name evidence="10" type="ORF">C2S_10941</name>
</gene>
<dbReference type="Proteomes" id="UP000760494">
    <property type="component" value="Unassembled WGS sequence"/>
</dbReference>
<dbReference type="GO" id="GO:0005737">
    <property type="term" value="C:cytoplasm"/>
    <property type="evidence" value="ECO:0007669"/>
    <property type="project" value="TreeGrafter"/>
</dbReference>
<dbReference type="GO" id="GO:0003676">
    <property type="term" value="F:nucleic acid binding"/>
    <property type="evidence" value="ECO:0007669"/>
    <property type="project" value="InterPro"/>
</dbReference>
<dbReference type="AlphaFoldDB" id="A0A9Q9UGN9"/>
<dbReference type="SMART" id="SM00490">
    <property type="entry name" value="HELICc"/>
    <property type="match status" value="1"/>
</dbReference>
<evidence type="ECO:0000256" key="1">
    <source>
        <dbReference type="ARBA" id="ARBA00005446"/>
    </source>
</evidence>
<keyword evidence="3" id="KW-0067">ATP-binding</keyword>
<dbReference type="Pfam" id="PF00271">
    <property type="entry name" value="Helicase_C"/>
    <property type="match status" value="1"/>
</dbReference>
<dbReference type="SUPFAM" id="SSF52540">
    <property type="entry name" value="P-loop containing nucleoside triphosphate hydrolases"/>
    <property type="match status" value="1"/>
</dbReference>
<evidence type="ECO:0000259" key="9">
    <source>
        <dbReference type="PROSITE" id="PS51194"/>
    </source>
</evidence>
<proteinExistence type="inferred from homology"/>
<evidence type="ECO:0000259" key="8">
    <source>
        <dbReference type="PROSITE" id="PS51192"/>
    </source>
</evidence>
<dbReference type="InterPro" id="IPR014001">
    <property type="entry name" value="Helicase_ATP-bd"/>
</dbReference>
<dbReference type="InterPro" id="IPR027417">
    <property type="entry name" value="P-loop_NTPase"/>
</dbReference>
<evidence type="ECO:0000256" key="4">
    <source>
        <dbReference type="ARBA" id="ARBA00034617"/>
    </source>
</evidence>
<feature type="compositionally biased region" description="Basic and acidic residues" evidence="7">
    <location>
        <begin position="423"/>
        <end position="432"/>
    </location>
</feature>
<dbReference type="GO" id="GO:0005524">
    <property type="term" value="F:ATP binding"/>
    <property type="evidence" value="ECO:0007669"/>
    <property type="project" value="UniProtKB-KW"/>
</dbReference>
<comment type="similarity">
    <text evidence="1">Belongs to the helicase family. RecQ subfamily.</text>
</comment>
<feature type="domain" description="Helicase C-terminal" evidence="9">
    <location>
        <begin position="295"/>
        <end position="454"/>
    </location>
</feature>
<reference evidence="10" key="1">
    <citation type="submission" date="2019-05" db="EMBL/GenBank/DDBJ databases">
        <authorList>
            <person name="Piombo E."/>
        </authorList>
    </citation>
    <scope>NUCLEOTIDE SEQUENCE</scope>
    <source>
        <strain evidence="10">C2S</strain>
    </source>
</reference>
<dbReference type="InterPro" id="IPR011545">
    <property type="entry name" value="DEAD/DEAH_box_helicase_dom"/>
</dbReference>
<dbReference type="InterPro" id="IPR001650">
    <property type="entry name" value="Helicase_C-like"/>
</dbReference>
<evidence type="ECO:0000256" key="3">
    <source>
        <dbReference type="ARBA" id="ARBA00022840"/>
    </source>
</evidence>
<keyword evidence="6" id="KW-0175">Coiled coil</keyword>
<dbReference type="PANTHER" id="PTHR13710:SF154">
    <property type="entry name" value="RECQ HELICASE, PUTATIVE (AFU_ORTHOLOGUE AFUA_6G14720)-RELATED"/>
    <property type="match status" value="1"/>
</dbReference>
<dbReference type="PANTHER" id="PTHR13710">
    <property type="entry name" value="DNA HELICASE RECQ FAMILY MEMBER"/>
    <property type="match status" value="1"/>
</dbReference>
<dbReference type="CDD" id="cd17920">
    <property type="entry name" value="DEXHc_RecQ"/>
    <property type="match status" value="1"/>
</dbReference>
<comment type="caution">
    <text evidence="10">The sequence shown here is derived from an EMBL/GenBank/DDBJ whole genome shotgun (WGS) entry which is preliminary data.</text>
</comment>
<dbReference type="GO" id="GO:0043138">
    <property type="term" value="F:3'-5' DNA helicase activity"/>
    <property type="evidence" value="ECO:0007669"/>
    <property type="project" value="UniProtKB-EC"/>
</dbReference>
<evidence type="ECO:0000256" key="2">
    <source>
        <dbReference type="ARBA" id="ARBA00022741"/>
    </source>
</evidence>
<dbReference type="PROSITE" id="PS51194">
    <property type="entry name" value="HELICASE_CTER"/>
    <property type="match status" value="1"/>
</dbReference>
<feature type="coiled-coil region" evidence="6">
    <location>
        <begin position="238"/>
        <end position="285"/>
    </location>
</feature>
<dbReference type="EC" id="5.6.2.4" evidence="5"/>
<sequence>MRWHAFFGFRAEDRVERSGGMGLKRGQIEFDIEREDIQRRRFERLHRADMRGQLKQMMGESAEFRGLQEAIIRTVVRGDGPIVQITPTGGGKSLTFMLPAFCTPDGMTIVVTPLVALENDMEERCRKMGIDGYVWKSRGVQRGASLVFVTPESAVTKGFRSFVERMHGQEKLDRVVVDECHTVLEWTKTFRPRIGQLGSALQEFGLQVICLTATLKRTEERLLYAQLGFEAERVRLFRERTTRRNIEYRVEIIEEEEEGVGRRSDQRWKQNMSAIKDKKDEEKEEGKVMERVCEVVKMWIEANHNEGKVVIYGGTIERVKKIAASLDCVGYWNKAGSAEDKARWMEEWRTSVGGKSGWIVAINALGLGVNVPDVRLVIHAGMPRRLRDFVQESGRGGRYGKRSESVVIVRSSWMEEQQGIWTKRREERDRGGDNGVSEEGAVSNHACEWEEDVVEFVEGKECRREVLDREMDGFMGRVGCEVGEEERCD</sequence>
<dbReference type="SMART" id="SM00487">
    <property type="entry name" value="DEXDc"/>
    <property type="match status" value="1"/>
</dbReference>